<dbReference type="AlphaFoldDB" id="A0A8H4NM27"/>
<feature type="binding site" description="axial binding residue" evidence="6">
    <location>
        <position position="462"/>
    </location>
    <ligand>
        <name>heme</name>
        <dbReference type="ChEBI" id="CHEBI:30413"/>
    </ligand>
    <ligandPart>
        <name>Fe</name>
        <dbReference type="ChEBI" id="CHEBI:18248"/>
    </ligandPart>
</feature>
<dbReference type="PRINTS" id="PR00385">
    <property type="entry name" value="P450"/>
</dbReference>
<accession>A0A8H4NM27</accession>
<reference evidence="9" key="1">
    <citation type="submission" date="2020-01" db="EMBL/GenBank/DDBJ databases">
        <title>Identification and distribution of gene clusters putatively required for synthesis of sphingolipid metabolism inhibitors in phylogenetically diverse species of the filamentous fungus Fusarium.</title>
        <authorList>
            <person name="Kim H.-S."/>
            <person name="Busman M."/>
            <person name="Brown D.W."/>
            <person name="Divon H."/>
            <person name="Uhlig S."/>
            <person name="Proctor R.H."/>
        </authorList>
    </citation>
    <scope>NUCLEOTIDE SEQUENCE</scope>
    <source>
        <strain evidence="9">NRRL 53441</strain>
    </source>
</reference>
<dbReference type="PRINTS" id="PR00463">
    <property type="entry name" value="EP450I"/>
</dbReference>
<dbReference type="FunFam" id="1.10.630.10:FF:000050">
    <property type="entry name" value="Cytochrome P450 monooxygenase"/>
    <property type="match status" value="1"/>
</dbReference>
<dbReference type="GO" id="GO:0005506">
    <property type="term" value="F:iron ion binding"/>
    <property type="evidence" value="ECO:0007669"/>
    <property type="project" value="InterPro"/>
</dbReference>
<evidence type="ECO:0000256" key="3">
    <source>
        <dbReference type="ARBA" id="ARBA00022617"/>
    </source>
</evidence>
<dbReference type="CDD" id="cd11060">
    <property type="entry name" value="CYP57A1-like"/>
    <property type="match status" value="1"/>
</dbReference>
<sequence length="520" mass="59537">MFPQLAVIRFSEETYLLMWLCGIVLVLPLLLVLRVRYRKGLRQIPGPFLASFSQLDRLLTAASGFQQRRHIDYHRKYGSLVRVGPNHVSFSDADLIPQVYGISSKFVKSNFYSLFDVRNKNGQANSTVFSVRDLKQHRASKRQVAHAFSMSAMIELEPMTDDCIKILQDKLDNLDGRELDFGEWLHWYAFDVITSVTFSNRMGFMQEERDIAGIISAIEGRLNYNSVVGEMPYLHNFLLGHPLVSWIANWIPPVAKLNSSGYIVQFAATQLERYHSQDKNCSNSRDMLARFKYSRDGEEVLKYDELLTHASSNIFAGSDTTAISLRSMFYYLCRNPHSYKKLLEEIDQFDSRGELSDIISFSEANRMPYLQACMKEAMRMHPAVGQLLERVVPDEGFEISPGLHLPPGTIVGMNPWVSARDIAVYGEDADTFRPERWIEADTAQLKLMERNFMAFGSGARTCIGKNVSLLEMSKLVPQILRLYDVEFANPNSEWTLLNYWFVKQTGLICRVKRRQPGPSI</sequence>
<dbReference type="GO" id="GO:0016705">
    <property type="term" value="F:oxidoreductase activity, acting on paired donors, with incorporation or reduction of molecular oxygen"/>
    <property type="evidence" value="ECO:0007669"/>
    <property type="project" value="InterPro"/>
</dbReference>
<evidence type="ECO:0000256" key="7">
    <source>
        <dbReference type="RuleBase" id="RU000461"/>
    </source>
</evidence>
<dbReference type="PROSITE" id="PS00086">
    <property type="entry name" value="CYTOCHROME_P450"/>
    <property type="match status" value="1"/>
</dbReference>
<dbReference type="PANTHER" id="PTHR24305:SF232">
    <property type="entry name" value="P450, PUTATIVE (EUROFUNG)-RELATED"/>
    <property type="match status" value="1"/>
</dbReference>
<evidence type="ECO:0000256" key="1">
    <source>
        <dbReference type="ARBA" id="ARBA00001971"/>
    </source>
</evidence>
<keyword evidence="7 9" id="KW-0503">Monooxygenase</keyword>
<dbReference type="GO" id="GO:0020037">
    <property type="term" value="F:heme binding"/>
    <property type="evidence" value="ECO:0007669"/>
    <property type="project" value="InterPro"/>
</dbReference>
<comment type="caution">
    <text evidence="9">The sequence shown here is derived from an EMBL/GenBank/DDBJ whole genome shotgun (WGS) entry which is preliminary data.</text>
</comment>
<name>A0A8H4NM27_9HYPO</name>
<dbReference type="EMBL" id="JAADJG010000578">
    <property type="protein sequence ID" value="KAF4443309.1"/>
    <property type="molecule type" value="Genomic_DNA"/>
</dbReference>
<evidence type="ECO:0000256" key="8">
    <source>
        <dbReference type="SAM" id="Phobius"/>
    </source>
</evidence>
<dbReference type="Pfam" id="PF00067">
    <property type="entry name" value="p450"/>
    <property type="match status" value="1"/>
</dbReference>
<dbReference type="OrthoDB" id="3934656at2759"/>
<dbReference type="GO" id="GO:0004497">
    <property type="term" value="F:monooxygenase activity"/>
    <property type="evidence" value="ECO:0007669"/>
    <property type="project" value="UniProtKB-KW"/>
</dbReference>
<keyword evidence="8" id="KW-1133">Transmembrane helix</keyword>
<dbReference type="SUPFAM" id="SSF48264">
    <property type="entry name" value="Cytochrome P450"/>
    <property type="match status" value="1"/>
</dbReference>
<dbReference type="InterPro" id="IPR017972">
    <property type="entry name" value="Cyt_P450_CS"/>
</dbReference>
<feature type="transmembrane region" description="Helical" evidence="8">
    <location>
        <begin position="15"/>
        <end position="33"/>
    </location>
</feature>
<evidence type="ECO:0000313" key="10">
    <source>
        <dbReference type="Proteomes" id="UP000605986"/>
    </source>
</evidence>
<keyword evidence="8" id="KW-0472">Membrane</keyword>
<evidence type="ECO:0000256" key="4">
    <source>
        <dbReference type="ARBA" id="ARBA00022723"/>
    </source>
</evidence>
<dbReference type="InterPro" id="IPR002401">
    <property type="entry name" value="Cyt_P450_E_grp-I"/>
</dbReference>
<evidence type="ECO:0000256" key="2">
    <source>
        <dbReference type="ARBA" id="ARBA00010617"/>
    </source>
</evidence>
<gene>
    <name evidence="9" type="ORF">F53441_11460</name>
</gene>
<organism evidence="9 10">
    <name type="scientific">Fusarium austroafricanum</name>
    <dbReference type="NCBI Taxonomy" id="2364996"/>
    <lineage>
        <taxon>Eukaryota</taxon>
        <taxon>Fungi</taxon>
        <taxon>Dikarya</taxon>
        <taxon>Ascomycota</taxon>
        <taxon>Pezizomycotina</taxon>
        <taxon>Sordariomycetes</taxon>
        <taxon>Hypocreomycetidae</taxon>
        <taxon>Hypocreales</taxon>
        <taxon>Nectriaceae</taxon>
        <taxon>Fusarium</taxon>
        <taxon>Fusarium concolor species complex</taxon>
    </lineage>
</organism>
<keyword evidence="8" id="KW-0812">Transmembrane</keyword>
<dbReference type="Gene3D" id="1.10.630.10">
    <property type="entry name" value="Cytochrome P450"/>
    <property type="match status" value="1"/>
</dbReference>
<dbReference type="InterPro" id="IPR036396">
    <property type="entry name" value="Cyt_P450_sf"/>
</dbReference>
<keyword evidence="7" id="KW-0560">Oxidoreductase</keyword>
<dbReference type="InterPro" id="IPR050121">
    <property type="entry name" value="Cytochrome_P450_monoxygenase"/>
</dbReference>
<dbReference type="InterPro" id="IPR001128">
    <property type="entry name" value="Cyt_P450"/>
</dbReference>
<protein>
    <submittedName>
        <fullName evidence="9">Putative P450 monooxygenase</fullName>
    </submittedName>
</protein>
<dbReference type="PANTHER" id="PTHR24305">
    <property type="entry name" value="CYTOCHROME P450"/>
    <property type="match status" value="1"/>
</dbReference>
<comment type="similarity">
    <text evidence="2 7">Belongs to the cytochrome P450 family.</text>
</comment>
<keyword evidence="4 6" id="KW-0479">Metal-binding</keyword>
<keyword evidence="10" id="KW-1185">Reference proteome</keyword>
<evidence type="ECO:0000313" key="9">
    <source>
        <dbReference type="EMBL" id="KAF4443309.1"/>
    </source>
</evidence>
<comment type="cofactor">
    <cofactor evidence="1 6">
        <name>heme</name>
        <dbReference type="ChEBI" id="CHEBI:30413"/>
    </cofactor>
</comment>
<evidence type="ECO:0000256" key="6">
    <source>
        <dbReference type="PIRSR" id="PIRSR602401-1"/>
    </source>
</evidence>
<evidence type="ECO:0000256" key="5">
    <source>
        <dbReference type="ARBA" id="ARBA00023004"/>
    </source>
</evidence>
<proteinExistence type="inferred from homology"/>
<keyword evidence="5 6" id="KW-0408">Iron</keyword>
<dbReference type="Proteomes" id="UP000605986">
    <property type="component" value="Unassembled WGS sequence"/>
</dbReference>
<keyword evidence="3 6" id="KW-0349">Heme</keyword>